<feature type="region of interest" description="Disordered" evidence="1">
    <location>
        <begin position="1"/>
        <end position="77"/>
    </location>
</feature>
<name>A0A4Z0NR87_9HYPH</name>
<evidence type="ECO:0000256" key="1">
    <source>
        <dbReference type="SAM" id="MobiDB-lite"/>
    </source>
</evidence>
<accession>A0A4Z0NR87</accession>
<dbReference type="Gene3D" id="3.50.50.60">
    <property type="entry name" value="FAD/NAD(P)-binding domain"/>
    <property type="match status" value="2"/>
</dbReference>
<comment type="caution">
    <text evidence="2">The sequence shown here is derived from an EMBL/GenBank/DDBJ whole genome shotgun (WGS) entry which is preliminary data.</text>
</comment>
<sequence>MGRGGRGLHRPLPPDHAHRRRGDPRDDPDRLDGVLGADGLRDHRRPRDGDRTDPDLPACPLRDLVPDPAAEAGRGARPVTGGMRVAIIGAGLSGIVMGLRLKRAGFHDFVLLEKAGRLGGTWRDNAYPGVACDVPAHFYALADAPNPDWTRRYPPGAEILRYAETVAAETGLQPHLRFGQEVVAADWTGRDWILTMSTGSTLRADAVVSATGLLHHPRLPAIPSLERFAGPVIHTARWRDDVALSGRAVGIVGTGSSGAQVIPHLAETARRLTVFQRTPAWVLPLPDRRAPAWLRHALRRAPLLLRLWHALGSEVLARTYAASFVGESPLVRRLIARRCAQALRTVRDPGLRRTLTPDFPPGCKRLVFSARYYPALQRPNVAVVAAPVREVVPEGLVTADGRLHPLDVLVLATGFDGQAYLRPLRLSGVGGATLDALWRERPQAYRAVALPKMPNFFLLLGPHSPTATVSAVKVAEWQASFILRCLEVARRERAALSPTWSALRREMARIDAALAGTVWASGCDSWYLDASGRPGLYPLPPVQYRSALAAGPDRRDFEFWDVAGSRTAEGAIA</sequence>
<dbReference type="InterPro" id="IPR051209">
    <property type="entry name" value="FAD-bind_Monooxygenase_sf"/>
</dbReference>
<protein>
    <submittedName>
        <fullName evidence="2">NAD(P)/FAD-dependent oxidoreductase</fullName>
    </submittedName>
</protein>
<dbReference type="InterPro" id="IPR036188">
    <property type="entry name" value="FAD/NAD-bd_sf"/>
</dbReference>
<dbReference type="PANTHER" id="PTHR42877">
    <property type="entry name" value="L-ORNITHINE N(5)-MONOOXYGENASE-RELATED"/>
    <property type="match status" value="1"/>
</dbReference>
<dbReference type="PRINTS" id="PR00469">
    <property type="entry name" value="PNDRDTASEII"/>
</dbReference>
<feature type="compositionally biased region" description="Basic and acidic residues" evidence="1">
    <location>
        <begin position="39"/>
        <end position="54"/>
    </location>
</feature>
<reference evidence="2 3" key="1">
    <citation type="submission" date="2019-04" db="EMBL/GenBank/DDBJ databases">
        <authorList>
            <person name="Feng G."/>
            <person name="Zhu H."/>
        </authorList>
    </citation>
    <scope>NUCLEOTIDE SEQUENCE [LARGE SCALE GENOMIC DNA]</scope>
    <source>
        <strain evidence="2 3">6HR-1</strain>
    </source>
</reference>
<feature type="compositionally biased region" description="Basic and acidic residues" evidence="1">
    <location>
        <begin position="23"/>
        <end position="32"/>
    </location>
</feature>
<dbReference type="AlphaFoldDB" id="A0A4Z0NR87"/>
<dbReference type="Pfam" id="PF13738">
    <property type="entry name" value="Pyr_redox_3"/>
    <property type="match status" value="1"/>
</dbReference>
<proteinExistence type="predicted"/>
<dbReference type="Proteomes" id="UP000297535">
    <property type="component" value="Unassembled WGS sequence"/>
</dbReference>
<evidence type="ECO:0000313" key="2">
    <source>
        <dbReference type="EMBL" id="TGD98928.1"/>
    </source>
</evidence>
<dbReference type="OrthoDB" id="312624at2"/>
<organism evidence="2 3">
    <name type="scientific">Methylobacterium nonmethylotrophicum</name>
    <dbReference type="NCBI Taxonomy" id="1141884"/>
    <lineage>
        <taxon>Bacteria</taxon>
        <taxon>Pseudomonadati</taxon>
        <taxon>Pseudomonadota</taxon>
        <taxon>Alphaproteobacteria</taxon>
        <taxon>Hyphomicrobiales</taxon>
        <taxon>Methylobacteriaceae</taxon>
        <taxon>Methylobacterium</taxon>
    </lineage>
</organism>
<keyword evidence="3" id="KW-1185">Reference proteome</keyword>
<evidence type="ECO:0000313" key="3">
    <source>
        <dbReference type="Proteomes" id="UP000297535"/>
    </source>
</evidence>
<gene>
    <name evidence="2" type="ORF">EU555_13520</name>
</gene>
<dbReference type="EMBL" id="SRLB01000009">
    <property type="protein sequence ID" value="TGD98928.1"/>
    <property type="molecule type" value="Genomic_DNA"/>
</dbReference>
<dbReference type="SUPFAM" id="SSF51905">
    <property type="entry name" value="FAD/NAD(P)-binding domain"/>
    <property type="match status" value="1"/>
</dbReference>
<dbReference type="PANTHER" id="PTHR42877:SF4">
    <property type="entry name" value="FAD_NAD(P)-BINDING DOMAIN-CONTAINING PROTEIN-RELATED"/>
    <property type="match status" value="1"/>
</dbReference>